<reference evidence="3" key="1">
    <citation type="submission" date="2022-11" db="UniProtKB">
        <authorList>
            <consortium name="WormBaseParasite"/>
        </authorList>
    </citation>
    <scope>IDENTIFICATION</scope>
</reference>
<sequence>MNSALPTFARFWLTGPFVVVSYTQPARLNWPPDSTGQTQPARLNWPRLNRPDSNGPLPVLTPPIDCVQFLRVPGLFG</sequence>
<organism evidence="2 3">
    <name type="scientific">Globodera rostochiensis</name>
    <name type="common">Golden nematode worm</name>
    <name type="synonym">Heterodera rostochiensis</name>
    <dbReference type="NCBI Taxonomy" id="31243"/>
    <lineage>
        <taxon>Eukaryota</taxon>
        <taxon>Metazoa</taxon>
        <taxon>Ecdysozoa</taxon>
        <taxon>Nematoda</taxon>
        <taxon>Chromadorea</taxon>
        <taxon>Rhabditida</taxon>
        <taxon>Tylenchina</taxon>
        <taxon>Tylenchomorpha</taxon>
        <taxon>Tylenchoidea</taxon>
        <taxon>Heteroderidae</taxon>
        <taxon>Heteroderinae</taxon>
        <taxon>Globodera</taxon>
    </lineage>
</organism>
<feature type="compositionally biased region" description="Polar residues" evidence="1">
    <location>
        <begin position="30"/>
        <end position="41"/>
    </location>
</feature>
<feature type="region of interest" description="Disordered" evidence="1">
    <location>
        <begin position="30"/>
        <end position="49"/>
    </location>
</feature>
<name>A0A914HNL7_GLORO</name>
<proteinExistence type="predicted"/>
<evidence type="ECO:0000313" key="3">
    <source>
        <dbReference type="WBParaSite" id="Gr19_v10_g2459.t1"/>
    </source>
</evidence>
<accession>A0A914HNL7</accession>
<dbReference type="AlphaFoldDB" id="A0A914HNL7"/>
<evidence type="ECO:0000313" key="2">
    <source>
        <dbReference type="Proteomes" id="UP000887572"/>
    </source>
</evidence>
<keyword evidence="2" id="KW-1185">Reference proteome</keyword>
<evidence type="ECO:0000256" key="1">
    <source>
        <dbReference type="SAM" id="MobiDB-lite"/>
    </source>
</evidence>
<dbReference type="WBParaSite" id="Gr19_v10_g2459.t1">
    <property type="protein sequence ID" value="Gr19_v10_g2459.t1"/>
    <property type="gene ID" value="Gr19_v10_g2459"/>
</dbReference>
<dbReference type="Proteomes" id="UP000887572">
    <property type="component" value="Unplaced"/>
</dbReference>
<protein>
    <submittedName>
        <fullName evidence="3">Uncharacterized protein</fullName>
    </submittedName>
</protein>